<dbReference type="EMBL" id="FNEZ01000003">
    <property type="protein sequence ID" value="SDK02958.1"/>
    <property type="molecule type" value="Genomic_DNA"/>
</dbReference>
<evidence type="ECO:0000256" key="1">
    <source>
        <dbReference type="SAM" id="Phobius"/>
    </source>
</evidence>
<evidence type="ECO:0000313" key="3">
    <source>
        <dbReference type="Proteomes" id="UP000199580"/>
    </source>
</evidence>
<feature type="transmembrane region" description="Helical" evidence="1">
    <location>
        <begin position="6"/>
        <end position="24"/>
    </location>
</feature>
<protein>
    <submittedName>
        <fullName evidence="2">Uncharacterized protein</fullName>
    </submittedName>
</protein>
<keyword evidence="1" id="KW-0812">Transmembrane</keyword>
<keyword evidence="1" id="KW-0472">Membrane</keyword>
<organism evidence="2 3">
    <name type="scientific">Flavobacterium noncentrifugens</name>
    <dbReference type="NCBI Taxonomy" id="1128970"/>
    <lineage>
        <taxon>Bacteria</taxon>
        <taxon>Pseudomonadati</taxon>
        <taxon>Bacteroidota</taxon>
        <taxon>Flavobacteriia</taxon>
        <taxon>Flavobacteriales</taxon>
        <taxon>Flavobacteriaceae</taxon>
        <taxon>Flavobacterium</taxon>
    </lineage>
</organism>
<proteinExistence type="predicted"/>
<sequence>MNYSKILAAGVTGIVAILIIRKLLRKNAGIFDDIFFDAEFIPGHQKQLPEPENLKFRPFRRPELEDSDPMFI</sequence>
<dbReference type="Proteomes" id="UP000199580">
    <property type="component" value="Unassembled WGS sequence"/>
</dbReference>
<name>A0A1G8YJI1_9FLAO</name>
<dbReference type="AlphaFoldDB" id="A0A1G8YJI1"/>
<reference evidence="2 3" key="1">
    <citation type="submission" date="2016-10" db="EMBL/GenBank/DDBJ databases">
        <authorList>
            <person name="de Groot N.N."/>
        </authorList>
    </citation>
    <scope>NUCLEOTIDE SEQUENCE [LARGE SCALE GENOMIC DNA]</scope>
    <source>
        <strain evidence="2 3">CGMCC 1.10076</strain>
    </source>
</reference>
<keyword evidence="3" id="KW-1185">Reference proteome</keyword>
<keyword evidence="1" id="KW-1133">Transmembrane helix</keyword>
<dbReference type="RefSeq" id="WP_091395593.1">
    <property type="nucleotide sequence ID" value="NZ_BKAI01000006.1"/>
</dbReference>
<gene>
    <name evidence="2" type="ORF">SAMN04487935_2360</name>
</gene>
<accession>A0A1G8YJI1</accession>
<evidence type="ECO:0000313" key="2">
    <source>
        <dbReference type="EMBL" id="SDK02958.1"/>
    </source>
</evidence>